<keyword evidence="3" id="KW-1185">Reference proteome</keyword>
<organism evidence="2 3">
    <name type="scientific">Leptolyngbya subtilissima DQ-A4</name>
    <dbReference type="NCBI Taxonomy" id="2933933"/>
    <lineage>
        <taxon>Bacteria</taxon>
        <taxon>Bacillati</taxon>
        <taxon>Cyanobacteriota</taxon>
        <taxon>Cyanophyceae</taxon>
        <taxon>Leptolyngbyales</taxon>
        <taxon>Leptolyngbyaceae</taxon>
        <taxon>Leptolyngbya group</taxon>
        <taxon>Leptolyngbya</taxon>
    </lineage>
</organism>
<feature type="domain" description="GIY-YIG" evidence="1">
    <location>
        <begin position="211"/>
        <end position="294"/>
    </location>
</feature>
<name>A0ABV0KBA7_9CYAN</name>
<comment type="caution">
    <text evidence="2">The sequence shown here is derived from an EMBL/GenBank/DDBJ whole genome shotgun (WGS) entry which is preliminary data.</text>
</comment>
<dbReference type="RefSeq" id="WP_190694282.1">
    <property type="nucleotide sequence ID" value="NZ_JAMPKX010000010.1"/>
</dbReference>
<protein>
    <recommendedName>
        <fullName evidence="1">GIY-YIG domain-containing protein</fullName>
    </recommendedName>
</protein>
<proteinExistence type="predicted"/>
<dbReference type="EMBL" id="JAMPKX010000010">
    <property type="protein sequence ID" value="MEP0949187.1"/>
    <property type="molecule type" value="Genomic_DNA"/>
</dbReference>
<evidence type="ECO:0000259" key="1">
    <source>
        <dbReference type="PROSITE" id="PS50164"/>
    </source>
</evidence>
<accession>A0ABV0KBA7</accession>
<evidence type="ECO:0000313" key="3">
    <source>
        <dbReference type="Proteomes" id="UP001482513"/>
    </source>
</evidence>
<evidence type="ECO:0000313" key="2">
    <source>
        <dbReference type="EMBL" id="MEP0949187.1"/>
    </source>
</evidence>
<dbReference type="InterPro" id="IPR000305">
    <property type="entry name" value="GIY-YIG_endonuc"/>
</dbReference>
<sequence>MFENFSGWVVQQLAHWSDWQPLYECWRGNRIPSLPGLYRIRRAGQQELAYIGQTGAGNMNLKKRMGMLRGIYAVEMPYRDPHTAAPALWSIRHAEGCNFEVSILDGEWSTPWRKGLEALSISLYRYTHQRSPEVNFGRMPTGYQMSTANNARLTALGKRNRGGLTLALDNSHVLGIQPTGSLMSIPDRANWAGHQWSEWLPPEAILKIPQEAQGLYRIRSQGRKNLVYIGQGQLQARLKAHLSKVSRARRAQDLVFQEACPLEFSWVINPIWKEHHRLELENDLIASHLLVTEQLPSAQFMG</sequence>
<dbReference type="Proteomes" id="UP001482513">
    <property type="component" value="Unassembled WGS sequence"/>
</dbReference>
<gene>
    <name evidence="2" type="ORF">NC992_20070</name>
</gene>
<reference evidence="2 3" key="1">
    <citation type="submission" date="2022-04" db="EMBL/GenBank/DDBJ databases">
        <title>Positive selection, recombination, and allopatry shape intraspecific diversity of widespread and dominant cyanobacteria.</title>
        <authorList>
            <person name="Wei J."/>
            <person name="Shu W."/>
            <person name="Hu C."/>
        </authorList>
    </citation>
    <scope>NUCLEOTIDE SEQUENCE [LARGE SCALE GENOMIC DNA]</scope>
    <source>
        <strain evidence="2 3">DQ-A4</strain>
    </source>
</reference>
<dbReference type="PROSITE" id="PS50164">
    <property type="entry name" value="GIY_YIG"/>
    <property type="match status" value="1"/>
</dbReference>